<protein>
    <recommendedName>
        <fullName evidence="1">BTB domain-containing protein</fullName>
    </recommendedName>
</protein>
<gene>
    <name evidence="2" type="ORF">QCA50_015201</name>
</gene>
<organism evidence="2 3">
    <name type="scientific">Cerrena zonata</name>
    <dbReference type="NCBI Taxonomy" id="2478898"/>
    <lineage>
        <taxon>Eukaryota</taxon>
        <taxon>Fungi</taxon>
        <taxon>Dikarya</taxon>
        <taxon>Basidiomycota</taxon>
        <taxon>Agaricomycotina</taxon>
        <taxon>Agaricomycetes</taxon>
        <taxon>Polyporales</taxon>
        <taxon>Cerrenaceae</taxon>
        <taxon>Cerrena</taxon>
    </lineage>
</organism>
<feature type="domain" description="BTB" evidence="1">
    <location>
        <begin position="18"/>
        <end position="134"/>
    </location>
</feature>
<evidence type="ECO:0000259" key="1">
    <source>
        <dbReference type="SMART" id="SM00225"/>
    </source>
</evidence>
<comment type="caution">
    <text evidence="2">The sequence shown here is derived from an EMBL/GenBank/DDBJ whole genome shotgun (WGS) entry which is preliminary data.</text>
</comment>
<dbReference type="InterPro" id="IPR000210">
    <property type="entry name" value="BTB/POZ_dom"/>
</dbReference>
<sequence>MAARPIIAQSPFDDTTANIVLRSCDNVDFYVYKDILKVASPFFHTLFSLPQPTAVPASVLNSTTQDEFSPEGFPIIPVPEESGVLDYILRICYPRPNPEPLSLLALIEAVLIAALKYEIETAIQIARDDFIREGSKSPVQMYTFSCKHNFENEAQTAADLLWLRYHSGGQPNLPSIPTDIDFLRIATEIYHDDCGQLPAMCLYRLLRHICFKDGAPFCDHDVSTVVMAAQSNQGDLPDDESYRDLSAELEGLMSDYPADIFLQASDGVVIPTHKFILRVASATSILSRSEESDCPRRDGIPMIELQHPANILSQLVRACYIPLDPKAYRPQVDDDLRLFHAAECYNMHGISYMAKSRWLSNNAADPLSVYMVASLNGWTEEAKRAVRDVALSGLSISASKVPKMNIAGTSSHYHALLKHINTFNQQLQVVTSHCPSAKYPRGEETWNDPSYACTASIIPIVVFRAMRTLYDVYSIVDPPINDRYQDNFCNNPPSFIRGMVSESEIFRQKHREAILAMDVDLTPILASQ</sequence>
<dbReference type="Gene3D" id="3.30.710.10">
    <property type="entry name" value="Potassium Channel Kv1.1, Chain A"/>
    <property type="match status" value="1"/>
</dbReference>
<name>A0AAW0FQK3_9APHY</name>
<proteinExistence type="predicted"/>
<dbReference type="EMBL" id="JASBNA010000039">
    <property type="protein sequence ID" value="KAK7681854.1"/>
    <property type="molecule type" value="Genomic_DNA"/>
</dbReference>
<evidence type="ECO:0000313" key="2">
    <source>
        <dbReference type="EMBL" id="KAK7681854.1"/>
    </source>
</evidence>
<evidence type="ECO:0000313" key="3">
    <source>
        <dbReference type="Proteomes" id="UP001385951"/>
    </source>
</evidence>
<reference evidence="2 3" key="1">
    <citation type="submission" date="2022-09" db="EMBL/GenBank/DDBJ databases">
        <authorList>
            <person name="Palmer J.M."/>
        </authorList>
    </citation>
    <scope>NUCLEOTIDE SEQUENCE [LARGE SCALE GENOMIC DNA]</scope>
    <source>
        <strain evidence="2 3">DSM 7382</strain>
    </source>
</reference>
<keyword evidence="3" id="KW-1185">Reference proteome</keyword>
<accession>A0AAW0FQK3</accession>
<dbReference type="AlphaFoldDB" id="A0AAW0FQK3"/>
<dbReference type="InterPro" id="IPR011333">
    <property type="entry name" value="SKP1/BTB/POZ_sf"/>
</dbReference>
<dbReference type="Proteomes" id="UP001385951">
    <property type="component" value="Unassembled WGS sequence"/>
</dbReference>
<dbReference type="SMART" id="SM00225">
    <property type="entry name" value="BTB"/>
    <property type="match status" value="1"/>
</dbReference>